<evidence type="ECO:0000256" key="3">
    <source>
        <dbReference type="ARBA" id="ARBA00022679"/>
    </source>
</evidence>
<dbReference type="Gramene" id="TraesCS5D03G0744200.1">
    <property type="protein sequence ID" value="TraesCS5D03G0744200.1.CDS"/>
    <property type="gene ID" value="TraesCS5D03G0744200"/>
</dbReference>
<dbReference type="STRING" id="4565.A0A3B6MVF0"/>
<keyword evidence="12" id="KW-0325">Glycoprotein</keyword>
<comment type="subcellular location">
    <subcellularLocation>
        <location evidence="1">Membrane</location>
        <topology evidence="1">Single-pass type I membrane protein</topology>
    </subcellularLocation>
</comment>
<feature type="binding site" evidence="13">
    <location>
        <position position="450"/>
    </location>
    <ligand>
        <name>ATP</name>
        <dbReference type="ChEBI" id="CHEBI:30616"/>
    </ligand>
</feature>
<feature type="domain" description="Protein kinase" evidence="16">
    <location>
        <begin position="421"/>
        <end position="694"/>
    </location>
</feature>
<keyword evidence="4 14" id="KW-0812">Transmembrane</keyword>
<evidence type="ECO:0000313" key="17">
    <source>
        <dbReference type="EnsemblPlants" id="TraesCS5D02G330600.1"/>
    </source>
</evidence>
<keyword evidence="6 13" id="KW-0547">Nucleotide-binding</keyword>
<evidence type="ECO:0000256" key="2">
    <source>
        <dbReference type="ARBA" id="ARBA00022527"/>
    </source>
</evidence>
<evidence type="ECO:0000256" key="14">
    <source>
        <dbReference type="SAM" id="Phobius"/>
    </source>
</evidence>
<keyword evidence="7" id="KW-0418">Kinase</keyword>
<dbReference type="FunFam" id="1.10.510.10:FF:000084">
    <property type="entry name" value="Wall-associated receptor kinase 2"/>
    <property type="match status" value="1"/>
</dbReference>
<dbReference type="InterPro" id="IPR025287">
    <property type="entry name" value="WAK_GUB"/>
</dbReference>
<evidence type="ECO:0000256" key="13">
    <source>
        <dbReference type="PROSITE-ProRule" id="PRU10141"/>
    </source>
</evidence>
<reference evidence="17" key="2">
    <citation type="submission" date="2018-10" db="UniProtKB">
        <authorList>
            <consortium name="EnsemblPlants"/>
        </authorList>
    </citation>
    <scope>IDENTIFICATION</scope>
</reference>
<evidence type="ECO:0000256" key="4">
    <source>
        <dbReference type="ARBA" id="ARBA00022692"/>
    </source>
</evidence>
<evidence type="ECO:0000256" key="8">
    <source>
        <dbReference type="ARBA" id="ARBA00022840"/>
    </source>
</evidence>
<dbReference type="Gramene" id="TraesCS5D02G330600.1">
    <property type="protein sequence ID" value="TraesCS5D02G330600.1"/>
    <property type="gene ID" value="TraesCS5D02G330600"/>
</dbReference>
<dbReference type="InterPro" id="IPR008271">
    <property type="entry name" value="Ser/Thr_kinase_AS"/>
</dbReference>
<sequence>MASVILLGAVAAVMLHLASISAAQPDRGCRTHCGDFEIPYPFGIGIGCAMGQGFEINCSRSVDGNDKPFLLGREIVSISLSRGQSRALSRIPSYCYNHSTRTMDSKIWDFELSWPYRFSNVDNKFVTIGCNTIGYIYKTSGMTRDATGCVSVCGSPEDLTNGSCVGVGCCQNVVPKGLMGYNVYFYDVDYVNKTNSWYFNPCSYAGLVETESFIFSSDYVTTTRFNDTYNGCQPVVLDWVIGNATCEVARRNMSSYACRGRNTICVDSSNGSGYRCNCSIGYQGNPYITGGCTGKFLPAEHGSLRSPSPCPESASCENIAGGYQCSCPFGSNFSNETNTCTNRFIGVVIGLSSGVGVLFLASISILLVQKWKRSTKKRVRKAHFRKNNRLLLEQLNSSDESATHSSKLFSLDELEKATDNFDSTRILGLGAHGTVYKGILSDQRVVAIKKSKMVDQIEIDQFVNELAILSQIHHRNVVKLYGCCLESEVPLLVYEFISSGTLSEILHGDHLSARSLLTWDDRIRIASEAASAIAYLHSAAATPIFHRDVKSDNILLTDNFTAKVADFGASRSISIDETCVVTAVQGTFGYLDPEYYHTCQLTEKSDVYSFGVIIAELLTRKQPIFLNSRGEKQNLCYHFLRKLQDNTMMEIVDVQVLEEGNDRQINEMAALARACLRHKGEERPTMKEVEHRLQLLRGKMSMKKNHELEVDNEAGPL</sequence>
<evidence type="ECO:0000256" key="10">
    <source>
        <dbReference type="ARBA" id="ARBA00023136"/>
    </source>
</evidence>
<dbReference type="Gene3D" id="1.10.510.10">
    <property type="entry name" value="Transferase(Phosphotransferase) domain 1"/>
    <property type="match status" value="1"/>
</dbReference>
<feature type="signal peptide" evidence="15">
    <location>
        <begin position="1"/>
        <end position="22"/>
    </location>
</feature>
<evidence type="ECO:0000256" key="12">
    <source>
        <dbReference type="ARBA" id="ARBA00023180"/>
    </source>
</evidence>
<dbReference type="PROSITE" id="PS50011">
    <property type="entry name" value="PROTEIN_KINASE_DOM"/>
    <property type="match status" value="1"/>
</dbReference>
<dbReference type="Gramene" id="TraesROB_scaffold_048505_01G000200.1">
    <property type="protein sequence ID" value="TraesROB_scaffold_048505_01G000200.1"/>
    <property type="gene ID" value="TraesROB_scaffold_048505_01G000200"/>
</dbReference>
<dbReference type="AlphaFoldDB" id="A0A3B6MVF0"/>
<dbReference type="FunFam" id="3.30.200.20:FF:000043">
    <property type="entry name" value="Wall-associated receptor kinase 2"/>
    <property type="match status" value="1"/>
</dbReference>
<proteinExistence type="predicted"/>
<keyword evidence="8 13" id="KW-0067">ATP-binding</keyword>
<keyword evidence="3" id="KW-0808">Transferase</keyword>
<keyword evidence="11" id="KW-1015">Disulfide bond</keyword>
<protein>
    <recommendedName>
        <fullName evidence="16">Protein kinase domain-containing protein</fullName>
    </recommendedName>
</protein>
<dbReference type="InterPro" id="IPR045274">
    <property type="entry name" value="WAK-like"/>
</dbReference>
<dbReference type="Gramene" id="TraesCLE_scaffold_034105_01G000200.1">
    <property type="protein sequence ID" value="TraesCLE_scaffold_034105_01G000200.1"/>
    <property type="gene ID" value="TraesCLE_scaffold_034105_01G000200"/>
</dbReference>
<evidence type="ECO:0000256" key="5">
    <source>
        <dbReference type="ARBA" id="ARBA00022729"/>
    </source>
</evidence>
<dbReference type="InterPro" id="IPR011009">
    <property type="entry name" value="Kinase-like_dom_sf"/>
</dbReference>
<dbReference type="SMR" id="A0A3B6MVF0"/>
<dbReference type="SMART" id="SM00220">
    <property type="entry name" value="S_TKc"/>
    <property type="match status" value="1"/>
</dbReference>
<keyword evidence="2" id="KW-0723">Serine/threonine-protein kinase</keyword>
<dbReference type="EnsemblPlants" id="TraesCS5D02G330600.1">
    <property type="protein sequence ID" value="TraesCS5D02G330600.1"/>
    <property type="gene ID" value="TraesCS5D02G330600"/>
</dbReference>
<name>A0A3B6MVF0_WHEAT</name>
<dbReference type="CDD" id="cd00054">
    <property type="entry name" value="EGF_CA"/>
    <property type="match status" value="1"/>
</dbReference>
<dbReference type="Gramene" id="TraesPARA_EIv1.0_1840100.1">
    <property type="protein sequence ID" value="TraesPARA_EIv1.0_1840100.1.CDS"/>
    <property type="gene ID" value="TraesPARA_EIv1.0_1840100"/>
</dbReference>
<accession>A0A3B6MVF0</accession>
<feature type="transmembrane region" description="Helical" evidence="14">
    <location>
        <begin position="344"/>
        <end position="368"/>
    </location>
</feature>
<evidence type="ECO:0000313" key="18">
    <source>
        <dbReference type="Proteomes" id="UP000019116"/>
    </source>
</evidence>
<dbReference type="InterPro" id="IPR017441">
    <property type="entry name" value="Protein_kinase_ATP_BS"/>
</dbReference>
<dbReference type="Gene3D" id="3.30.200.20">
    <property type="entry name" value="Phosphorylase Kinase, domain 1"/>
    <property type="match status" value="1"/>
</dbReference>
<evidence type="ECO:0000256" key="11">
    <source>
        <dbReference type="ARBA" id="ARBA00023157"/>
    </source>
</evidence>
<evidence type="ECO:0000256" key="7">
    <source>
        <dbReference type="ARBA" id="ARBA00022777"/>
    </source>
</evidence>
<dbReference type="Gramene" id="TraesWEE_scaffold_046397_01G000700.1">
    <property type="protein sequence ID" value="TraesWEE_scaffold_046397_01G000700.1"/>
    <property type="gene ID" value="TraesWEE_scaffold_046397_01G000700"/>
</dbReference>
<dbReference type="GO" id="GO:0005524">
    <property type="term" value="F:ATP binding"/>
    <property type="evidence" value="ECO:0007669"/>
    <property type="project" value="UniProtKB-UniRule"/>
</dbReference>
<evidence type="ECO:0000259" key="16">
    <source>
        <dbReference type="PROSITE" id="PS50011"/>
    </source>
</evidence>
<dbReference type="Proteomes" id="UP000019116">
    <property type="component" value="Chromosome 5D"/>
</dbReference>
<evidence type="ECO:0000256" key="9">
    <source>
        <dbReference type="ARBA" id="ARBA00022989"/>
    </source>
</evidence>
<evidence type="ECO:0000256" key="6">
    <source>
        <dbReference type="ARBA" id="ARBA00022741"/>
    </source>
</evidence>
<dbReference type="InterPro" id="IPR000719">
    <property type="entry name" value="Prot_kinase_dom"/>
</dbReference>
<keyword evidence="18" id="KW-1185">Reference proteome</keyword>
<dbReference type="GO" id="GO:0005886">
    <property type="term" value="C:plasma membrane"/>
    <property type="evidence" value="ECO:0000318"/>
    <property type="project" value="GO_Central"/>
</dbReference>
<dbReference type="PROSITE" id="PS00108">
    <property type="entry name" value="PROTEIN_KINASE_ST"/>
    <property type="match status" value="1"/>
</dbReference>
<dbReference type="GO" id="GO:0007166">
    <property type="term" value="P:cell surface receptor signaling pathway"/>
    <property type="evidence" value="ECO:0000318"/>
    <property type="project" value="GO_Central"/>
</dbReference>
<keyword evidence="10 14" id="KW-0472">Membrane</keyword>
<reference evidence="17" key="1">
    <citation type="submission" date="2018-08" db="EMBL/GenBank/DDBJ databases">
        <authorList>
            <person name="Rossello M."/>
        </authorList>
    </citation>
    <scope>NUCLEOTIDE SEQUENCE [LARGE SCALE GENOMIC DNA]</scope>
    <source>
        <strain evidence="17">cv. Chinese Spring</strain>
    </source>
</reference>
<dbReference type="Gramene" id="TraesCAD_scaffold_046476_01G000700.1">
    <property type="protein sequence ID" value="TraesCAD_scaffold_046476_01G000700.1"/>
    <property type="gene ID" value="TraesCAD_scaffold_046476_01G000700"/>
</dbReference>
<dbReference type="PANTHER" id="PTHR27005">
    <property type="entry name" value="WALL-ASSOCIATED RECEPTOR KINASE-LIKE 21"/>
    <property type="match status" value="1"/>
</dbReference>
<dbReference type="PANTHER" id="PTHR27005:SF389">
    <property type="entry name" value="OS01G0364400 PROTEIN"/>
    <property type="match status" value="1"/>
</dbReference>
<dbReference type="PROSITE" id="PS00107">
    <property type="entry name" value="PROTEIN_KINASE_ATP"/>
    <property type="match status" value="1"/>
</dbReference>
<feature type="chain" id="PRO_5017475115" description="Protein kinase domain-containing protein" evidence="15">
    <location>
        <begin position="23"/>
        <end position="717"/>
    </location>
</feature>
<dbReference type="Gramene" id="TraesRN5D0100779000.1">
    <property type="protein sequence ID" value="TraesRN5D0100779000.1"/>
    <property type="gene ID" value="TraesRN5D0100779000"/>
</dbReference>
<dbReference type="Pfam" id="PF13947">
    <property type="entry name" value="GUB_WAK_bind"/>
    <property type="match status" value="1"/>
</dbReference>
<dbReference type="Gene3D" id="2.90.20.10">
    <property type="entry name" value="Plasmodium vivax P25 domain"/>
    <property type="match status" value="1"/>
</dbReference>
<dbReference type="GO" id="GO:0004674">
    <property type="term" value="F:protein serine/threonine kinase activity"/>
    <property type="evidence" value="ECO:0007669"/>
    <property type="project" value="UniProtKB-KW"/>
</dbReference>
<dbReference type="PaxDb" id="4565-Traes_5DL_2D292E1EF.1"/>
<keyword evidence="5 15" id="KW-0732">Signal</keyword>
<dbReference type="GO" id="GO:0030247">
    <property type="term" value="F:polysaccharide binding"/>
    <property type="evidence" value="ECO:0007669"/>
    <property type="project" value="InterPro"/>
</dbReference>
<dbReference type="Pfam" id="PF07714">
    <property type="entry name" value="PK_Tyr_Ser-Thr"/>
    <property type="match status" value="1"/>
</dbReference>
<evidence type="ECO:0000256" key="1">
    <source>
        <dbReference type="ARBA" id="ARBA00004479"/>
    </source>
</evidence>
<dbReference type="InterPro" id="IPR001245">
    <property type="entry name" value="Ser-Thr/Tyr_kinase_cat_dom"/>
</dbReference>
<dbReference type="SUPFAM" id="SSF56112">
    <property type="entry name" value="Protein kinase-like (PK-like)"/>
    <property type="match status" value="1"/>
</dbReference>
<organism evidence="17">
    <name type="scientific">Triticum aestivum</name>
    <name type="common">Wheat</name>
    <dbReference type="NCBI Taxonomy" id="4565"/>
    <lineage>
        <taxon>Eukaryota</taxon>
        <taxon>Viridiplantae</taxon>
        <taxon>Streptophyta</taxon>
        <taxon>Embryophyta</taxon>
        <taxon>Tracheophyta</taxon>
        <taxon>Spermatophyta</taxon>
        <taxon>Magnoliopsida</taxon>
        <taxon>Liliopsida</taxon>
        <taxon>Poales</taxon>
        <taxon>Poaceae</taxon>
        <taxon>BOP clade</taxon>
        <taxon>Pooideae</taxon>
        <taxon>Triticodae</taxon>
        <taxon>Triticeae</taxon>
        <taxon>Triticinae</taxon>
        <taxon>Triticum</taxon>
    </lineage>
</organism>
<keyword evidence="9 14" id="KW-1133">Transmembrane helix</keyword>
<evidence type="ECO:0000256" key="15">
    <source>
        <dbReference type="SAM" id="SignalP"/>
    </source>
</evidence>